<evidence type="ECO:0000313" key="4">
    <source>
        <dbReference type="EMBL" id="KAJ9157219.1"/>
    </source>
</evidence>
<dbReference type="Proteomes" id="UP001174694">
    <property type="component" value="Unassembled WGS sequence"/>
</dbReference>
<keyword evidence="4" id="KW-0503">Monooxygenase</keyword>
<evidence type="ECO:0000256" key="1">
    <source>
        <dbReference type="ARBA" id="ARBA00004123"/>
    </source>
</evidence>
<proteinExistence type="predicted"/>
<evidence type="ECO:0000313" key="5">
    <source>
        <dbReference type="Proteomes" id="UP001174694"/>
    </source>
</evidence>
<dbReference type="InterPro" id="IPR001138">
    <property type="entry name" value="Zn2Cys6_DnaBD"/>
</dbReference>
<reference evidence="4" key="1">
    <citation type="submission" date="2022-07" db="EMBL/GenBank/DDBJ databases">
        <title>Fungi with potential for degradation of polypropylene.</title>
        <authorList>
            <person name="Gostincar C."/>
        </authorList>
    </citation>
    <scope>NUCLEOTIDE SEQUENCE</scope>
    <source>
        <strain evidence="4">EXF-13308</strain>
    </source>
</reference>
<dbReference type="GO" id="GO:0000981">
    <property type="term" value="F:DNA-binding transcription factor activity, RNA polymerase II-specific"/>
    <property type="evidence" value="ECO:0007669"/>
    <property type="project" value="InterPro"/>
</dbReference>
<dbReference type="PANTHER" id="PTHR31001:SF90">
    <property type="entry name" value="CENTROMERE DNA-BINDING PROTEIN COMPLEX CBF3 SUBUNIT B"/>
    <property type="match status" value="1"/>
</dbReference>
<comment type="subcellular location">
    <subcellularLocation>
        <location evidence="1">Nucleus</location>
    </subcellularLocation>
</comment>
<dbReference type="EMBL" id="JANBVO010000001">
    <property type="protein sequence ID" value="KAJ9157219.1"/>
    <property type="molecule type" value="Genomic_DNA"/>
</dbReference>
<evidence type="ECO:0000259" key="3">
    <source>
        <dbReference type="PROSITE" id="PS50048"/>
    </source>
</evidence>
<sequence>MLESRTKAPSSRFRTSQRRPLACQECGKKKVKCDKQLPCARCLRLGLQCSREVVRIKHNVVRHADEIEFLESVTADLEILPSSEALQSVIQKLKHRSRRLQFGGDAAFLLENGPQSPRLGDMETHAQFGSPSLDTIRYIEEAGIRVPSLNDARKLVQFHLQYLAWHHNCLHAPTFMEECDVFWGTGRCVHPLWLAVYLCVLSVTVFAIENSAKSQRSVGVDLEQLPSARELFQGFVNVLHRCNFLGEVNMYAVQAIVMSNEVANNLGQSQLNSNLFSAAVRIAEYLGMHRIQDSGSPSTKASMSWQERVEREVGKRIWSSMMVQDHFAIHFTDSYTISPAHVSTSVPLNADDHDLVEMPRHVPTVSSYMRVLCEMAEMMPDLLDGLGITNNQRSVSERYKHVLSMDRRMRETVRRFPPCFLKQDPENEARLPWLHIARRSLAITAAEKIIMIHRPFLIRSYQVPRYDFTRRTCTAAARTILREHDALAQADDLCVWTHTPFCITAAVILCFEINSAGDGDESTVASHRAAVIATRQRLAHRKSDVLAQRGVALLDILLDQPANHDVSALSTRVMTEIDRIPMTPLGVSDAEKDMAWYGVCAGNLWSEGLMAETVEDRPSDSEPSPGQERIDFDVWFESMFVNFEQHDES</sequence>
<protein>
    <submittedName>
        <fullName evidence="4">Monooxygenase, FAD-binding</fullName>
    </submittedName>
</protein>
<keyword evidence="5" id="KW-1185">Reference proteome</keyword>
<accession>A0AA38RTY2</accession>
<dbReference type="InterPro" id="IPR050613">
    <property type="entry name" value="Sec_Metabolite_Reg"/>
</dbReference>
<dbReference type="CDD" id="cd00067">
    <property type="entry name" value="GAL4"/>
    <property type="match status" value="1"/>
</dbReference>
<dbReference type="PANTHER" id="PTHR31001">
    <property type="entry name" value="UNCHARACTERIZED TRANSCRIPTIONAL REGULATORY PROTEIN"/>
    <property type="match status" value="1"/>
</dbReference>
<feature type="domain" description="Zn(2)-C6 fungal-type" evidence="3">
    <location>
        <begin position="22"/>
        <end position="51"/>
    </location>
</feature>
<dbReference type="GO" id="GO:0008270">
    <property type="term" value="F:zinc ion binding"/>
    <property type="evidence" value="ECO:0007669"/>
    <property type="project" value="InterPro"/>
</dbReference>
<dbReference type="Gene3D" id="4.10.240.10">
    <property type="entry name" value="Zn(2)-C6 fungal-type DNA-binding domain"/>
    <property type="match status" value="1"/>
</dbReference>
<dbReference type="InterPro" id="IPR036864">
    <property type="entry name" value="Zn2-C6_fun-type_DNA-bd_sf"/>
</dbReference>
<evidence type="ECO:0000256" key="2">
    <source>
        <dbReference type="ARBA" id="ARBA00023242"/>
    </source>
</evidence>
<dbReference type="CDD" id="cd12148">
    <property type="entry name" value="fungal_TF_MHR"/>
    <property type="match status" value="1"/>
</dbReference>
<dbReference type="AlphaFoldDB" id="A0AA38RTY2"/>
<gene>
    <name evidence="4" type="ORF">NKR23_g366</name>
</gene>
<keyword evidence="4" id="KW-0560">Oxidoreductase</keyword>
<keyword evidence="2" id="KW-0539">Nucleus</keyword>
<comment type="caution">
    <text evidence="4">The sequence shown here is derived from an EMBL/GenBank/DDBJ whole genome shotgun (WGS) entry which is preliminary data.</text>
</comment>
<dbReference type="Pfam" id="PF00172">
    <property type="entry name" value="Zn_clus"/>
    <property type="match status" value="1"/>
</dbReference>
<dbReference type="GO" id="GO:0005634">
    <property type="term" value="C:nucleus"/>
    <property type="evidence" value="ECO:0007669"/>
    <property type="project" value="UniProtKB-SubCell"/>
</dbReference>
<dbReference type="SUPFAM" id="SSF57701">
    <property type="entry name" value="Zn2/Cys6 DNA-binding domain"/>
    <property type="match status" value="1"/>
</dbReference>
<organism evidence="4 5">
    <name type="scientific">Pleurostoma richardsiae</name>
    <dbReference type="NCBI Taxonomy" id="41990"/>
    <lineage>
        <taxon>Eukaryota</taxon>
        <taxon>Fungi</taxon>
        <taxon>Dikarya</taxon>
        <taxon>Ascomycota</taxon>
        <taxon>Pezizomycotina</taxon>
        <taxon>Sordariomycetes</taxon>
        <taxon>Sordariomycetidae</taxon>
        <taxon>Calosphaeriales</taxon>
        <taxon>Pleurostomataceae</taxon>
        <taxon>Pleurostoma</taxon>
    </lineage>
</organism>
<dbReference type="PROSITE" id="PS50048">
    <property type="entry name" value="ZN2_CY6_FUNGAL_2"/>
    <property type="match status" value="1"/>
</dbReference>
<dbReference type="GO" id="GO:0004497">
    <property type="term" value="F:monooxygenase activity"/>
    <property type="evidence" value="ECO:0007669"/>
    <property type="project" value="UniProtKB-KW"/>
</dbReference>
<name>A0AA38RTY2_9PEZI</name>
<dbReference type="SMART" id="SM00066">
    <property type="entry name" value="GAL4"/>
    <property type="match status" value="1"/>
</dbReference>